<evidence type="ECO:0000313" key="2">
    <source>
        <dbReference type="EMBL" id="AAG02950.1"/>
    </source>
</evidence>
<organism evidence="2 3">
    <name type="scientific">Amsacta moorei entomopoxvirus</name>
    <name type="common">AmEPV</name>
    <dbReference type="NCBI Taxonomy" id="28321"/>
    <lineage>
        <taxon>Viruses</taxon>
        <taxon>Varidnaviria</taxon>
        <taxon>Bamfordvirae</taxon>
        <taxon>Nucleocytoviricota</taxon>
        <taxon>Pokkesviricetes</taxon>
        <taxon>Chitovirales</taxon>
        <taxon>Poxviridae</taxon>
        <taxon>Entomopoxvirinae</taxon>
        <taxon>Betaentomopoxvirus</taxon>
    </lineage>
</organism>
<keyword evidence="3" id="KW-1185">Reference proteome</keyword>
<dbReference type="GeneID" id="1494834"/>
<protein>
    <submittedName>
        <fullName evidence="2">AMV244</fullName>
    </submittedName>
</protein>
<proteinExistence type="predicted"/>
<organismHost>
    <name type="scientific">Amsacta</name>
    <dbReference type="NCBI Taxonomy" id="340055"/>
</organismHost>
<feature type="transmembrane region" description="Helical" evidence="1">
    <location>
        <begin position="97"/>
        <end position="119"/>
    </location>
</feature>
<evidence type="ECO:0000256" key="1">
    <source>
        <dbReference type="SAM" id="Phobius"/>
    </source>
</evidence>
<name>Q9EMG2_AMEPV</name>
<keyword evidence="1" id="KW-1133">Transmembrane helix</keyword>
<keyword evidence="1" id="KW-0812">Transmembrane</keyword>
<gene>
    <name evidence="2" type="primary">AMV244</name>
</gene>
<dbReference type="Proteomes" id="UP000000872">
    <property type="component" value="Segment"/>
</dbReference>
<accession>Q9EMG2</accession>
<keyword evidence="1" id="KW-0472">Membrane</keyword>
<reference evidence="2 3" key="1">
    <citation type="journal article" date="2000" name="Virology">
        <title>Complete genomic sequence of the Amsacta moorei entomopoxvirus: analysis and comparison with other poxviruses.</title>
        <authorList>
            <person name="Bawden A.L."/>
            <person name="Glassberg K.J."/>
            <person name="Diggans J."/>
            <person name="Shaw R."/>
            <person name="Farmerie W."/>
            <person name="Moyer R.W."/>
        </authorList>
    </citation>
    <scope>NUCLEOTIDE SEQUENCE [LARGE SCALE GENOMIC DNA]</scope>
</reference>
<feature type="transmembrane region" description="Helical" evidence="1">
    <location>
        <begin position="57"/>
        <end position="77"/>
    </location>
</feature>
<dbReference type="RefSeq" id="NP_065026.1">
    <property type="nucleotide sequence ID" value="NC_002520.1"/>
</dbReference>
<dbReference type="EMBL" id="AF250284">
    <property type="protein sequence ID" value="AAG02950.1"/>
    <property type="molecule type" value="Genomic_DNA"/>
</dbReference>
<evidence type="ECO:0000313" key="3">
    <source>
        <dbReference type="Proteomes" id="UP000000872"/>
    </source>
</evidence>
<sequence length="120" mass="13450">MNPVSFSFIISSVDIPNIFSICVRLSSGNSNIVSPKLCNNNVKLVISLLTHLLLKTILQLLILLVLISFIFILQLIFVVLDILFNLSINLVYTSLNIVLPILILLFLVCNCDSFILIYLN</sequence>
<dbReference type="KEGG" id="vg:1494834"/>